<dbReference type="Pfam" id="PF15679">
    <property type="entry name" value="DUF4665"/>
    <property type="match status" value="1"/>
</dbReference>
<dbReference type="InterPro" id="IPR031389">
    <property type="entry name" value="RBIS"/>
</dbReference>
<sequence>MGKSKGRGQKNAAKRDPVAVKVAGVRKAKTKAVSTNLKRINFQNKAKTEAVDAAFSEVKDLMTRKKSGTVSRQDTKISDTSSKTKCDTADAPPDINMAAEEFSKLGSS</sequence>
<evidence type="ECO:0000256" key="1">
    <source>
        <dbReference type="SAM" id="MobiDB-lite"/>
    </source>
</evidence>
<protein>
    <submittedName>
        <fullName evidence="2">Uncharacterized protein</fullName>
    </submittedName>
</protein>
<keyword evidence="3" id="KW-1185">Reference proteome</keyword>
<evidence type="ECO:0000313" key="2">
    <source>
        <dbReference type="EMBL" id="KAK7492202.1"/>
    </source>
</evidence>
<gene>
    <name evidence="2" type="ORF">BaRGS_00016499</name>
</gene>
<evidence type="ECO:0000313" key="3">
    <source>
        <dbReference type="Proteomes" id="UP001519460"/>
    </source>
</evidence>
<dbReference type="Proteomes" id="UP001519460">
    <property type="component" value="Unassembled WGS sequence"/>
</dbReference>
<name>A0ABD0KYI6_9CAEN</name>
<dbReference type="EMBL" id="JACVVK020000105">
    <property type="protein sequence ID" value="KAK7492202.1"/>
    <property type="molecule type" value="Genomic_DNA"/>
</dbReference>
<accession>A0ABD0KYI6</accession>
<feature type="region of interest" description="Disordered" evidence="1">
    <location>
        <begin position="64"/>
        <end position="95"/>
    </location>
</feature>
<organism evidence="2 3">
    <name type="scientific">Batillaria attramentaria</name>
    <dbReference type="NCBI Taxonomy" id="370345"/>
    <lineage>
        <taxon>Eukaryota</taxon>
        <taxon>Metazoa</taxon>
        <taxon>Spiralia</taxon>
        <taxon>Lophotrochozoa</taxon>
        <taxon>Mollusca</taxon>
        <taxon>Gastropoda</taxon>
        <taxon>Caenogastropoda</taxon>
        <taxon>Sorbeoconcha</taxon>
        <taxon>Cerithioidea</taxon>
        <taxon>Batillariidae</taxon>
        <taxon>Batillaria</taxon>
    </lineage>
</organism>
<comment type="caution">
    <text evidence="2">The sequence shown here is derived from an EMBL/GenBank/DDBJ whole genome shotgun (WGS) entry which is preliminary data.</text>
</comment>
<proteinExistence type="predicted"/>
<reference evidence="2 3" key="1">
    <citation type="journal article" date="2023" name="Sci. Data">
        <title>Genome assembly of the Korean intertidal mud-creeper Batillaria attramentaria.</title>
        <authorList>
            <person name="Patra A.K."/>
            <person name="Ho P.T."/>
            <person name="Jun S."/>
            <person name="Lee S.J."/>
            <person name="Kim Y."/>
            <person name="Won Y.J."/>
        </authorList>
    </citation>
    <scope>NUCLEOTIDE SEQUENCE [LARGE SCALE GENOMIC DNA]</scope>
    <source>
        <strain evidence="2">Wonlab-2016</strain>
    </source>
</reference>
<feature type="compositionally biased region" description="Basic and acidic residues" evidence="1">
    <location>
        <begin position="73"/>
        <end position="88"/>
    </location>
</feature>
<dbReference type="AlphaFoldDB" id="A0ABD0KYI6"/>